<dbReference type="PANTHER" id="PTHR33148">
    <property type="entry name" value="PLASTID MOVEMENT IMPAIRED PROTEIN-RELATED"/>
    <property type="match status" value="1"/>
</dbReference>
<keyword evidence="3" id="KW-1185">Reference proteome</keyword>
<dbReference type="EMBL" id="JBBPBM010000318">
    <property type="protein sequence ID" value="KAK8497286.1"/>
    <property type="molecule type" value="Genomic_DNA"/>
</dbReference>
<sequence>MGNSFGGKKSSKVMKINGETFKLKTPVKAEEVVKDYPGHVLLESDAVRHYGIRAKPLQPCQKLEPSRLYFLVELPEAPRERVPSPRRVRSGLNMSAKDRLESLMLSRIGVGSNTDETAKWSDEGEDEGSQGRSGEVDERERKRGGGSSEDHATLRGQRCDEGDALEG</sequence>
<comment type="caution">
    <text evidence="2">The sequence shown here is derived from an EMBL/GenBank/DDBJ whole genome shotgun (WGS) entry which is preliminary data.</text>
</comment>
<organism evidence="2 3">
    <name type="scientific">Hibiscus sabdariffa</name>
    <name type="common">roselle</name>
    <dbReference type="NCBI Taxonomy" id="183260"/>
    <lineage>
        <taxon>Eukaryota</taxon>
        <taxon>Viridiplantae</taxon>
        <taxon>Streptophyta</taxon>
        <taxon>Embryophyta</taxon>
        <taxon>Tracheophyta</taxon>
        <taxon>Spermatophyta</taxon>
        <taxon>Magnoliopsida</taxon>
        <taxon>eudicotyledons</taxon>
        <taxon>Gunneridae</taxon>
        <taxon>Pentapetalae</taxon>
        <taxon>rosids</taxon>
        <taxon>malvids</taxon>
        <taxon>Malvales</taxon>
        <taxon>Malvaceae</taxon>
        <taxon>Malvoideae</taxon>
        <taxon>Hibiscus</taxon>
    </lineage>
</organism>
<reference evidence="2 3" key="1">
    <citation type="journal article" date="2024" name="G3 (Bethesda)">
        <title>Genome assembly of Hibiscus sabdariffa L. provides insights into metabolisms of medicinal natural products.</title>
        <authorList>
            <person name="Kim T."/>
        </authorList>
    </citation>
    <scope>NUCLEOTIDE SEQUENCE [LARGE SCALE GENOMIC DNA]</scope>
    <source>
        <strain evidence="2">TK-2024</strain>
        <tissue evidence="2">Old leaves</tissue>
    </source>
</reference>
<dbReference type="Pfam" id="PF14009">
    <property type="entry name" value="PADRE"/>
    <property type="match status" value="1"/>
</dbReference>
<accession>A0ABR2ATF6</accession>
<evidence type="ECO:0000256" key="1">
    <source>
        <dbReference type="SAM" id="MobiDB-lite"/>
    </source>
</evidence>
<evidence type="ECO:0000313" key="2">
    <source>
        <dbReference type="EMBL" id="KAK8497286.1"/>
    </source>
</evidence>
<name>A0ABR2ATF6_9ROSI</name>
<feature type="region of interest" description="Disordered" evidence="1">
    <location>
        <begin position="106"/>
        <end position="167"/>
    </location>
</feature>
<dbReference type="InterPro" id="IPR025322">
    <property type="entry name" value="PADRE_dom"/>
</dbReference>
<evidence type="ECO:0000313" key="3">
    <source>
        <dbReference type="Proteomes" id="UP001472677"/>
    </source>
</evidence>
<gene>
    <name evidence="2" type="ORF">V6N12_000197</name>
</gene>
<dbReference type="PANTHER" id="PTHR33148:SF3">
    <property type="entry name" value="DUF4228 DOMAIN PROTEIN"/>
    <property type="match status" value="1"/>
</dbReference>
<proteinExistence type="predicted"/>
<protein>
    <submittedName>
        <fullName evidence="2">Uncharacterized protein</fullName>
    </submittedName>
</protein>
<feature type="compositionally biased region" description="Basic and acidic residues" evidence="1">
    <location>
        <begin position="134"/>
        <end position="161"/>
    </location>
</feature>
<dbReference type="Proteomes" id="UP001472677">
    <property type="component" value="Unassembled WGS sequence"/>
</dbReference>